<keyword evidence="4" id="KW-0804">Transcription</keyword>
<dbReference type="InterPro" id="IPR058163">
    <property type="entry name" value="LysR-type_TF_proteobact-type"/>
</dbReference>
<accession>D4BB52</accession>
<dbReference type="PRINTS" id="PR00039">
    <property type="entry name" value="HTHLYSR"/>
</dbReference>
<dbReference type="GO" id="GO:0003700">
    <property type="term" value="F:DNA-binding transcription factor activity"/>
    <property type="evidence" value="ECO:0007669"/>
    <property type="project" value="InterPro"/>
</dbReference>
<dbReference type="GO" id="GO:0006351">
    <property type="term" value="P:DNA-templated transcription"/>
    <property type="evidence" value="ECO:0007669"/>
    <property type="project" value="TreeGrafter"/>
</dbReference>
<dbReference type="Gene3D" id="3.40.190.290">
    <property type="match status" value="1"/>
</dbReference>
<dbReference type="InterPro" id="IPR036388">
    <property type="entry name" value="WH-like_DNA-bd_sf"/>
</dbReference>
<gene>
    <name evidence="6" type="ORF">CIT292_07700</name>
</gene>
<comment type="caution">
    <text evidence="6">The sequence shown here is derived from an EMBL/GenBank/DDBJ whole genome shotgun (WGS) entry which is preliminary data.</text>
</comment>
<name>D4BB52_9ENTR</name>
<evidence type="ECO:0000256" key="4">
    <source>
        <dbReference type="ARBA" id="ARBA00023163"/>
    </source>
</evidence>
<comment type="similarity">
    <text evidence="1">Belongs to the LysR transcriptional regulatory family.</text>
</comment>
<protein>
    <submittedName>
        <fullName evidence="6">LysR substrate binding domain protein</fullName>
    </submittedName>
</protein>
<evidence type="ECO:0000259" key="5">
    <source>
        <dbReference type="PROSITE" id="PS50931"/>
    </source>
</evidence>
<dbReference type="PANTHER" id="PTHR30537">
    <property type="entry name" value="HTH-TYPE TRANSCRIPTIONAL REGULATOR"/>
    <property type="match status" value="1"/>
</dbReference>
<proteinExistence type="inferred from homology"/>
<dbReference type="CDD" id="cd08422">
    <property type="entry name" value="PBP2_CrgA_like"/>
    <property type="match status" value="1"/>
</dbReference>
<dbReference type="HOGENOM" id="CLU_039613_16_2_6"/>
<keyword evidence="3" id="KW-0238">DNA-binding</keyword>
<keyword evidence="2" id="KW-0805">Transcription regulation</keyword>
<dbReference type="SUPFAM" id="SSF53850">
    <property type="entry name" value="Periplasmic binding protein-like II"/>
    <property type="match status" value="1"/>
</dbReference>
<feature type="domain" description="HTH lysR-type" evidence="5">
    <location>
        <begin position="38"/>
        <end position="95"/>
    </location>
</feature>
<dbReference type="Pfam" id="PF00126">
    <property type="entry name" value="HTH_1"/>
    <property type="match status" value="1"/>
</dbReference>
<dbReference type="FunFam" id="1.10.10.10:FF:000001">
    <property type="entry name" value="LysR family transcriptional regulator"/>
    <property type="match status" value="1"/>
</dbReference>
<evidence type="ECO:0000313" key="6">
    <source>
        <dbReference type="EMBL" id="EFE09413.1"/>
    </source>
</evidence>
<dbReference type="Pfam" id="PF03466">
    <property type="entry name" value="LysR_substrate"/>
    <property type="match status" value="1"/>
</dbReference>
<dbReference type="Gene3D" id="1.10.10.10">
    <property type="entry name" value="Winged helix-like DNA-binding domain superfamily/Winged helix DNA-binding domain"/>
    <property type="match status" value="1"/>
</dbReference>
<evidence type="ECO:0000256" key="3">
    <source>
        <dbReference type="ARBA" id="ARBA00023125"/>
    </source>
</evidence>
<dbReference type="InterPro" id="IPR036390">
    <property type="entry name" value="WH_DNA-bd_sf"/>
</dbReference>
<dbReference type="GO" id="GO:0043565">
    <property type="term" value="F:sequence-specific DNA binding"/>
    <property type="evidence" value="ECO:0007669"/>
    <property type="project" value="TreeGrafter"/>
</dbReference>
<evidence type="ECO:0000256" key="1">
    <source>
        <dbReference type="ARBA" id="ARBA00009437"/>
    </source>
</evidence>
<organism evidence="6 7">
    <name type="scientific">Citrobacter youngae ATCC 29220</name>
    <dbReference type="NCBI Taxonomy" id="500640"/>
    <lineage>
        <taxon>Bacteria</taxon>
        <taxon>Pseudomonadati</taxon>
        <taxon>Pseudomonadota</taxon>
        <taxon>Gammaproteobacteria</taxon>
        <taxon>Enterobacterales</taxon>
        <taxon>Enterobacteriaceae</taxon>
        <taxon>Citrobacter</taxon>
        <taxon>Citrobacter freundii complex</taxon>
    </lineage>
</organism>
<evidence type="ECO:0000256" key="2">
    <source>
        <dbReference type="ARBA" id="ARBA00023015"/>
    </source>
</evidence>
<evidence type="ECO:0000313" key="7">
    <source>
        <dbReference type="Proteomes" id="UP000003880"/>
    </source>
</evidence>
<dbReference type="eggNOG" id="COG0583">
    <property type="taxonomic scope" value="Bacteria"/>
</dbReference>
<dbReference type="InterPro" id="IPR000847">
    <property type="entry name" value="LysR_HTH_N"/>
</dbReference>
<dbReference type="InterPro" id="IPR005119">
    <property type="entry name" value="LysR_subst-bd"/>
</dbReference>
<dbReference type="AlphaFoldDB" id="D4BB52"/>
<dbReference type="EMBL" id="ABWL02000006">
    <property type="protein sequence ID" value="EFE09413.1"/>
    <property type="molecule type" value="Genomic_DNA"/>
</dbReference>
<dbReference type="Proteomes" id="UP000003880">
    <property type="component" value="Unassembled WGS sequence"/>
</dbReference>
<dbReference type="PANTHER" id="PTHR30537:SF5">
    <property type="entry name" value="HTH-TYPE TRANSCRIPTIONAL ACTIVATOR TTDR-RELATED"/>
    <property type="match status" value="1"/>
</dbReference>
<sequence length="346" mass="38643">MCGYFYPSAGGAVASAVVKQLYARRMKKLKMIRNERIDRVELMRTFVRIVEAGSLSAAAKQMGTTQATVSRRLQSLETLLGVKLIMRTTHAMKLTDDGERGYQHAKNIIDAWLALEDGLNVKEDEPVGMLRVRAPHAFGQQQLLEPLLQFLSRYPQLSVEWMLNDKTVDFLSDNIDCAIRVGAEVDPATVSVLLAEVPRSMVASPALLEQYGELSHPEQLSALPWIAVNTFFQHSVSLLHQPRNKPVTLTIAPRLSTDSIYVARNAALAGLGVTIVSSWMVEEDIASGRLVLLLPEWHAASLPVHLVYPWARYYPTRLRKFLALMKDVMPQLSGMKRVADAKKSRP</sequence>
<dbReference type="SUPFAM" id="SSF46785">
    <property type="entry name" value="Winged helix' DNA-binding domain"/>
    <property type="match status" value="1"/>
</dbReference>
<dbReference type="PROSITE" id="PS50931">
    <property type="entry name" value="HTH_LYSR"/>
    <property type="match status" value="1"/>
</dbReference>
<reference evidence="6 7" key="1">
    <citation type="submission" date="2010-02" db="EMBL/GenBank/DDBJ databases">
        <authorList>
            <person name="Weinstock G."/>
            <person name="Sodergren E."/>
            <person name="Clifton S."/>
            <person name="Fulton L."/>
            <person name="Fulton B."/>
            <person name="Courtney L."/>
            <person name="Fronick C."/>
            <person name="Harrison M."/>
            <person name="Strong C."/>
            <person name="Farmer C."/>
            <person name="Delahaunty K."/>
            <person name="Markovic C."/>
            <person name="Hall O."/>
            <person name="Minx P."/>
            <person name="Tomlinson C."/>
            <person name="Mitreva M."/>
            <person name="Nelson J."/>
            <person name="Hou S."/>
            <person name="Wollam A."/>
            <person name="Pepin K.H."/>
            <person name="Johnson M."/>
            <person name="Bhonagiri V."/>
            <person name="Zhang X."/>
            <person name="Suruliraj S."/>
            <person name="Warren W."/>
            <person name="Chinwalla A."/>
            <person name="Mardis E.R."/>
            <person name="Wilson R.K."/>
        </authorList>
    </citation>
    <scope>NUCLEOTIDE SEQUENCE [LARGE SCALE GENOMIC DNA]</scope>
    <source>
        <strain evidence="6 7">ATCC 29220</strain>
    </source>
</reference>
<dbReference type="RefSeq" id="WP_006685080.1">
    <property type="nucleotide sequence ID" value="NZ_GG730299.1"/>
</dbReference>